<organism evidence="2 3">
    <name type="scientific">Caenorhabditis tropicalis</name>
    <dbReference type="NCBI Taxonomy" id="1561998"/>
    <lineage>
        <taxon>Eukaryota</taxon>
        <taxon>Metazoa</taxon>
        <taxon>Ecdysozoa</taxon>
        <taxon>Nematoda</taxon>
        <taxon>Chromadorea</taxon>
        <taxon>Rhabditida</taxon>
        <taxon>Rhabditina</taxon>
        <taxon>Rhabditomorpha</taxon>
        <taxon>Rhabditoidea</taxon>
        <taxon>Rhabditidae</taxon>
        <taxon>Peloderinae</taxon>
        <taxon>Caenorhabditis</taxon>
    </lineage>
</organism>
<dbReference type="WBParaSite" id="Csp11.Scaffold629.g9725.t1">
    <property type="protein sequence ID" value="Csp11.Scaffold629.g9725.t1"/>
    <property type="gene ID" value="Csp11.Scaffold629.g9725"/>
</dbReference>
<accession>A0A1I7UIR1</accession>
<dbReference type="PANTHER" id="PTHR23021">
    <property type="entry name" value="SERPENTINE RECEPTOR, CLASS T"/>
    <property type="match status" value="1"/>
</dbReference>
<reference evidence="3" key="1">
    <citation type="submission" date="2016-11" db="UniProtKB">
        <authorList>
            <consortium name="WormBaseParasite"/>
        </authorList>
    </citation>
    <scope>IDENTIFICATION</scope>
</reference>
<sequence length="117" mass="13325">MNRLVEYGSVESIPYYNCSRKTFSEWEQTGIKRPWLGYPLIVFGVFIELLYIPIIYIIFKTRLIRHSCYKIIVVLAFIDMGATCCSCLITGPLLVMGSVFCMYPTFTYVAGGIALVI</sequence>
<proteinExistence type="predicted"/>
<feature type="transmembrane region" description="Helical" evidence="1">
    <location>
        <begin position="35"/>
        <end position="59"/>
    </location>
</feature>
<feature type="transmembrane region" description="Helical" evidence="1">
    <location>
        <begin position="97"/>
        <end position="116"/>
    </location>
</feature>
<dbReference type="AlphaFoldDB" id="A0A1I7UIR1"/>
<keyword evidence="1" id="KW-0472">Membrane</keyword>
<dbReference type="Pfam" id="PF10321">
    <property type="entry name" value="7TM_GPCR_Srt"/>
    <property type="match status" value="1"/>
</dbReference>
<keyword evidence="2" id="KW-1185">Reference proteome</keyword>
<dbReference type="InterPro" id="IPR019425">
    <property type="entry name" value="7TM_GPCR_serpentine_rcpt_Srt"/>
</dbReference>
<evidence type="ECO:0000313" key="3">
    <source>
        <dbReference type="WBParaSite" id="Csp11.Scaffold629.g9725.t1"/>
    </source>
</evidence>
<keyword evidence="1" id="KW-1133">Transmembrane helix</keyword>
<dbReference type="PANTHER" id="PTHR23021:SF31">
    <property type="entry name" value="SERPENTINE RECEPTOR, CLASS T"/>
    <property type="match status" value="1"/>
</dbReference>
<dbReference type="Proteomes" id="UP000095282">
    <property type="component" value="Unplaced"/>
</dbReference>
<dbReference type="eggNOG" id="ENOG502SNCU">
    <property type="taxonomic scope" value="Eukaryota"/>
</dbReference>
<keyword evidence="1" id="KW-0812">Transmembrane</keyword>
<feature type="transmembrane region" description="Helical" evidence="1">
    <location>
        <begin position="71"/>
        <end position="91"/>
    </location>
</feature>
<dbReference type="STRING" id="1561998.A0A1I7UIR1"/>
<name>A0A1I7UIR1_9PELO</name>
<dbReference type="SUPFAM" id="SSF81321">
    <property type="entry name" value="Family A G protein-coupled receptor-like"/>
    <property type="match status" value="1"/>
</dbReference>
<evidence type="ECO:0000313" key="2">
    <source>
        <dbReference type="Proteomes" id="UP000095282"/>
    </source>
</evidence>
<evidence type="ECO:0000256" key="1">
    <source>
        <dbReference type="SAM" id="Phobius"/>
    </source>
</evidence>
<protein>
    <submittedName>
        <fullName evidence="3">G_PROTEIN_RECEP_F1_2 domain-containing protein</fullName>
    </submittedName>
</protein>